<comment type="caution">
    <text evidence="2">The sequence shown here is derived from an EMBL/GenBank/DDBJ whole genome shotgun (WGS) entry which is preliminary data.</text>
</comment>
<protein>
    <submittedName>
        <fullName evidence="2">Uncharacterized protein</fullName>
    </submittedName>
</protein>
<dbReference type="Proteomes" id="UP001301958">
    <property type="component" value="Unassembled WGS sequence"/>
</dbReference>
<keyword evidence="1" id="KW-1133">Transmembrane helix</keyword>
<reference evidence="2" key="2">
    <citation type="submission" date="2023-05" db="EMBL/GenBank/DDBJ databases">
        <authorList>
            <consortium name="Lawrence Berkeley National Laboratory"/>
            <person name="Steindorff A."/>
            <person name="Hensen N."/>
            <person name="Bonometti L."/>
            <person name="Westerberg I."/>
            <person name="Brannstrom I.O."/>
            <person name="Guillou S."/>
            <person name="Cros-Aarteil S."/>
            <person name="Calhoun S."/>
            <person name="Haridas S."/>
            <person name="Kuo A."/>
            <person name="Mondo S."/>
            <person name="Pangilinan J."/>
            <person name="Riley R."/>
            <person name="Labutti K."/>
            <person name="Andreopoulos B."/>
            <person name="Lipzen A."/>
            <person name="Chen C."/>
            <person name="Yanf M."/>
            <person name="Daum C."/>
            <person name="Ng V."/>
            <person name="Clum A."/>
            <person name="Ohm R."/>
            <person name="Martin F."/>
            <person name="Silar P."/>
            <person name="Natvig D."/>
            <person name="Lalanne C."/>
            <person name="Gautier V."/>
            <person name="Ament-Velasquez S.L."/>
            <person name="Kruys A."/>
            <person name="Hutchinson M.I."/>
            <person name="Powell A.J."/>
            <person name="Barry K."/>
            <person name="Miller A.N."/>
            <person name="Grigoriev I.V."/>
            <person name="Debuchy R."/>
            <person name="Gladieux P."/>
            <person name="Thoren M.H."/>
            <person name="Johannesson H."/>
        </authorList>
    </citation>
    <scope>NUCLEOTIDE SEQUENCE</scope>
    <source>
        <strain evidence="2">CBS 990.96</strain>
    </source>
</reference>
<keyword evidence="1" id="KW-0472">Membrane</keyword>
<feature type="transmembrane region" description="Helical" evidence="1">
    <location>
        <begin position="335"/>
        <end position="365"/>
    </location>
</feature>
<evidence type="ECO:0000313" key="3">
    <source>
        <dbReference type="Proteomes" id="UP001301958"/>
    </source>
</evidence>
<proteinExistence type="predicted"/>
<gene>
    <name evidence="2" type="ORF">QBC38DRAFT_280405</name>
</gene>
<accession>A0AAN7GR90</accession>
<sequence>MQEPNETERKLIIGAIFGNNLKRYANTPQFAAYFRHYCSVVCPASSGDAVIALDTSSLWSHDDILNWTQVLIKQPTITFKDFIEHLTGKSNELSVKEKEHMARVTVGILFGIDCMLRDYYSFNQTQREMASQRIKWEMDTPFVTFIENAFTCSTAHAGNTSYQQEFNTRSMKAWKLVKRYGITIRRTNNLLEHLELDRKTMTLTVFHQMSFLRAHLTKTKEEPLDLSFEESIKRGSLPPRLLLETVHTFYGILFPVTNRRDKKSRALLKSMIRKEDFDSETKEIEFVRKASEDMTFHYWGHRLAALHEIIKKPPPANAMVAWFERHTSERNALTVAILGLFLSALFGMLSFIVGMLQFVLAWVAYKKDSAK</sequence>
<dbReference type="EMBL" id="MU865376">
    <property type="protein sequence ID" value="KAK4225076.1"/>
    <property type="molecule type" value="Genomic_DNA"/>
</dbReference>
<reference evidence="2" key="1">
    <citation type="journal article" date="2023" name="Mol. Phylogenet. Evol.">
        <title>Genome-scale phylogeny and comparative genomics of the fungal order Sordariales.</title>
        <authorList>
            <person name="Hensen N."/>
            <person name="Bonometti L."/>
            <person name="Westerberg I."/>
            <person name="Brannstrom I.O."/>
            <person name="Guillou S."/>
            <person name="Cros-Aarteil S."/>
            <person name="Calhoun S."/>
            <person name="Haridas S."/>
            <person name="Kuo A."/>
            <person name="Mondo S."/>
            <person name="Pangilinan J."/>
            <person name="Riley R."/>
            <person name="LaButti K."/>
            <person name="Andreopoulos B."/>
            <person name="Lipzen A."/>
            <person name="Chen C."/>
            <person name="Yan M."/>
            <person name="Daum C."/>
            <person name="Ng V."/>
            <person name="Clum A."/>
            <person name="Steindorff A."/>
            <person name="Ohm R.A."/>
            <person name="Martin F."/>
            <person name="Silar P."/>
            <person name="Natvig D.O."/>
            <person name="Lalanne C."/>
            <person name="Gautier V."/>
            <person name="Ament-Velasquez S.L."/>
            <person name="Kruys A."/>
            <person name="Hutchinson M.I."/>
            <person name="Powell A.J."/>
            <person name="Barry K."/>
            <person name="Miller A.N."/>
            <person name="Grigoriev I.V."/>
            <person name="Debuchy R."/>
            <person name="Gladieux P."/>
            <person name="Hiltunen Thoren M."/>
            <person name="Johannesson H."/>
        </authorList>
    </citation>
    <scope>NUCLEOTIDE SEQUENCE</scope>
    <source>
        <strain evidence="2">CBS 990.96</strain>
    </source>
</reference>
<evidence type="ECO:0000256" key="1">
    <source>
        <dbReference type="SAM" id="Phobius"/>
    </source>
</evidence>
<dbReference type="AlphaFoldDB" id="A0AAN7GR90"/>
<keyword evidence="1" id="KW-0812">Transmembrane</keyword>
<name>A0AAN7GR90_9PEZI</name>
<evidence type="ECO:0000313" key="2">
    <source>
        <dbReference type="EMBL" id="KAK4225076.1"/>
    </source>
</evidence>
<keyword evidence="3" id="KW-1185">Reference proteome</keyword>
<organism evidence="2 3">
    <name type="scientific">Podospora fimiseda</name>
    <dbReference type="NCBI Taxonomy" id="252190"/>
    <lineage>
        <taxon>Eukaryota</taxon>
        <taxon>Fungi</taxon>
        <taxon>Dikarya</taxon>
        <taxon>Ascomycota</taxon>
        <taxon>Pezizomycotina</taxon>
        <taxon>Sordariomycetes</taxon>
        <taxon>Sordariomycetidae</taxon>
        <taxon>Sordariales</taxon>
        <taxon>Podosporaceae</taxon>
        <taxon>Podospora</taxon>
    </lineage>
</organism>